<evidence type="ECO:0000313" key="3">
    <source>
        <dbReference type="Proteomes" id="UP000838878"/>
    </source>
</evidence>
<evidence type="ECO:0000256" key="1">
    <source>
        <dbReference type="SAM" id="Phobius"/>
    </source>
</evidence>
<proteinExistence type="predicted"/>
<organism evidence="2 3">
    <name type="scientific">Brenthis ino</name>
    <name type="common">lesser marbled fritillary</name>
    <dbReference type="NCBI Taxonomy" id="405034"/>
    <lineage>
        <taxon>Eukaryota</taxon>
        <taxon>Metazoa</taxon>
        <taxon>Ecdysozoa</taxon>
        <taxon>Arthropoda</taxon>
        <taxon>Hexapoda</taxon>
        <taxon>Insecta</taxon>
        <taxon>Pterygota</taxon>
        <taxon>Neoptera</taxon>
        <taxon>Endopterygota</taxon>
        <taxon>Lepidoptera</taxon>
        <taxon>Glossata</taxon>
        <taxon>Ditrysia</taxon>
        <taxon>Papilionoidea</taxon>
        <taxon>Nymphalidae</taxon>
        <taxon>Heliconiinae</taxon>
        <taxon>Argynnini</taxon>
        <taxon>Brenthis</taxon>
    </lineage>
</organism>
<keyword evidence="1" id="KW-1133">Transmembrane helix</keyword>
<gene>
    <name evidence="2" type="ORF">BINO364_LOCUS5756</name>
</gene>
<accession>A0A8J9Y6Q8</accession>
<sequence>MRQEAWSVTVYLVMFVATVVFFVVTKAFAQEHDLSTVTPQSPPIPFLDLFTSASNYYSEPIRKKYSDSGYYHSSCPKTDTLASFASILASAAKIMLSAAVIALLKILAGKLFLLPLTLIVLAKMGLKALLLWPVISKMIKYLKKKKNKSRIIMDCSERLACVLQRTSNNGWGSNFGTAVTFTMIDDVEEDGFIAKTLLSILAGDKVAECMSMDCNSGADIS</sequence>
<feature type="transmembrane region" description="Helical" evidence="1">
    <location>
        <begin position="112"/>
        <end position="135"/>
    </location>
</feature>
<dbReference type="Proteomes" id="UP000838878">
    <property type="component" value="Chromosome 14"/>
</dbReference>
<name>A0A8J9Y6Q8_9NEOP</name>
<feature type="transmembrane region" description="Helical" evidence="1">
    <location>
        <begin position="6"/>
        <end position="24"/>
    </location>
</feature>
<dbReference type="AlphaFoldDB" id="A0A8J9Y6Q8"/>
<keyword evidence="1" id="KW-0812">Transmembrane</keyword>
<feature type="non-terminal residue" evidence="2">
    <location>
        <position position="221"/>
    </location>
</feature>
<keyword evidence="1" id="KW-0472">Membrane</keyword>
<dbReference type="OrthoDB" id="7377188at2759"/>
<dbReference type="EMBL" id="OV170234">
    <property type="protein sequence ID" value="CAH0719414.1"/>
    <property type="molecule type" value="Genomic_DNA"/>
</dbReference>
<evidence type="ECO:0000313" key="2">
    <source>
        <dbReference type="EMBL" id="CAH0719414.1"/>
    </source>
</evidence>
<feature type="transmembrane region" description="Helical" evidence="1">
    <location>
        <begin position="81"/>
        <end position="106"/>
    </location>
</feature>
<reference evidence="2" key="1">
    <citation type="submission" date="2021-12" db="EMBL/GenBank/DDBJ databases">
        <authorList>
            <person name="Martin H S."/>
        </authorList>
    </citation>
    <scope>NUCLEOTIDE SEQUENCE</scope>
</reference>
<protein>
    <submittedName>
        <fullName evidence="2">Uncharacterized protein</fullName>
    </submittedName>
</protein>
<keyword evidence="3" id="KW-1185">Reference proteome</keyword>